<feature type="transmembrane region" description="Helical" evidence="1">
    <location>
        <begin position="39"/>
        <end position="58"/>
    </location>
</feature>
<keyword evidence="3" id="KW-1185">Reference proteome</keyword>
<name>A0A1J6KC45_NICAT</name>
<accession>A0A1J6KC45</accession>
<evidence type="ECO:0000313" key="3">
    <source>
        <dbReference type="Proteomes" id="UP000187609"/>
    </source>
</evidence>
<gene>
    <name evidence="2" type="ORF">A4A49_40914</name>
</gene>
<keyword evidence="1" id="KW-0472">Membrane</keyword>
<comment type="caution">
    <text evidence="2">The sequence shown here is derived from an EMBL/GenBank/DDBJ whole genome shotgun (WGS) entry which is preliminary data.</text>
</comment>
<keyword evidence="1" id="KW-1133">Transmembrane helix</keyword>
<evidence type="ECO:0000256" key="1">
    <source>
        <dbReference type="SAM" id="Phobius"/>
    </source>
</evidence>
<keyword evidence="1" id="KW-0812">Transmembrane</keyword>
<dbReference type="EMBL" id="MJEQ01006939">
    <property type="protein sequence ID" value="OIT19535.1"/>
    <property type="molecule type" value="Genomic_DNA"/>
</dbReference>
<proteinExistence type="predicted"/>
<organism evidence="2 3">
    <name type="scientific">Nicotiana attenuata</name>
    <name type="common">Coyote tobacco</name>
    <dbReference type="NCBI Taxonomy" id="49451"/>
    <lineage>
        <taxon>Eukaryota</taxon>
        <taxon>Viridiplantae</taxon>
        <taxon>Streptophyta</taxon>
        <taxon>Embryophyta</taxon>
        <taxon>Tracheophyta</taxon>
        <taxon>Spermatophyta</taxon>
        <taxon>Magnoliopsida</taxon>
        <taxon>eudicotyledons</taxon>
        <taxon>Gunneridae</taxon>
        <taxon>Pentapetalae</taxon>
        <taxon>asterids</taxon>
        <taxon>lamiids</taxon>
        <taxon>Solanales</taxon>
        <taxon>Solanaceae</taxon>
        <taxon>Nicotianoideae</taxon>
        <taxon>Nicotianeae</taxon>
        <taxon>Nicotiana</taxon>
    </lineage>
</organism>
<protein>
    <submittedName>
        <fullName evidence="2">Uncharacterized protein</fullName>
    </submittedName>
</protein>
<sequence length="101" mass="11781">MAASKMTAGMCTILLNPKFSIIEHTYWRARTCFTLCFPFLRVIYHFPFLILLSIASLGNKETYWGKKRNRDDHFEAYEDHRNSYAFGGKIALLKKIVADKQ</sequence>
<dbReference type="AlphaFoldDB" id="A0A1J6KC45"/>
<reference evidence="2" key="1">
    <citation type="submission" date="2016-11" db="EMBL/GenBank/DDBJ databases">
        <title>The genome of Nicotiana attenuata.</title>
        <authorList>
            <person name="Xu S."/>
            <person name="Brockmoeller T."/>
            <person name="Gaquerel E."/>
            <person name="Navarro A."/>
            <person name="Kuhl H."/>
            <person name="Gase K."/>
            <person name="Ling Z."/>
            <person name="Zhou W."/>
            <person name="Kreitzer C."/>
            <person name="Stanke M."/>
            <person name="Tang H."/>
            <person name="Lyons E."/>
            <person name="Pandey P."/>
            <person name="Pandey S.P."/>
            <person name="Timmermann B."/>
            <person name="Baldwin I.T."/>
        </authorList>
    </citation>
    <scope>NUCLEOTIDE SEQUENCE [LARGE SCALE GENOMIC DNA]</scope>
    <source>
        <strain evidence="2">UT</strain>
    </source>
</reference>
<dbReference type="Proteomes" id="UP000187609">
    <property type="component" value="Unassembled WGS sequence"/>
</dbReference>
<evidence type="ECO:0000313" key="2">
    <source>
        <dbReference type="EMBL" id="OIT19535.1"/>
    </source>
</evidence>
<dbReference type="Gramene" id="OIT19535">
    <property type="protein sequence ID" value="OIT19535"/>
    <property type="gene ID" value="A4A49_40914"/>
</dbReference>